<feature type="region of interest" description="Disordered" evidence="1">
    <location>
        <begin position="1"/>
        <end position="33"/>
    </location>
</feature>
<evidence type="ECO:0000313" key="2">
    <source>
        <dbReference type="EMBL" id="QDA35696.1"/>
    </source>
</evidence>
<dbReference type="KEGG" id="plia:E4191_16115"/>
<feature type="compositionally biased region" description="Basic and acidic residues" evidence="1">
    <location>
        <begin position="1"/>
        <end position="10"/>
    </location>
</feature>
<organism evidence="2 3">
    <name type="scientific">Paracoccus liaowanqingii</name>
    <dbReference type="NCBI Taxonomy" id="2560053"/>
    <lineage>
        <taxon>Bacteria</taxon>
        <taxon>Pseudomonadati</taxon>
        <taxon>Pseudomonadota</taxon>
        <taxon>Alphaproteobacteria</taxon>
        <taxon>Rhodobacterales</taxon>
        <taxon>Paracoccaceae</taxon>
        <taxon>Paracoccus</taxon>
    </lineage>
</organism>
<dbReference type="EMBL" id="CP040758">
    <property type="protein sequence ID" value="QDA35696.1"/>
    <property type="molecule type" value="Genomic_DNA"/>
</dbReference>
<reference evidence="3" key="1">
    <citation type="submission" date="2019-05" db="EMBL/GenBank/DDBJ databases">
        <title>Tamlana fucoidanivorans sp. nov., isolated from the surface of algae collected from Fujian province in China.</title>
        <authorList>
            <person name="Li J."/>
        </authorList>
    </citation>
    <scope>NUCLEOTIDE SEQUENCE [LARGE SCALE GENOMIC DNA]</scope>
    <source>
        <strain evidence="3">2251</strain>
        <plasmid evidence="3">unnamed7</plasmid>
    </source>
</reference>
<gene>
    <name evidence="2" type="ORF">E4191_16115</name>
</gene>
<sequence>MFEKPYDRKGPVRQNCARPQDLKLPGDRDPHPDVRRAQLSRVIKQRPDVIAIVPTGNTIVRVVSVLLLETKEEWVGAQRYFSVKTLARIIDDPTGRLLAVAA</sequence>
<proteinExistence type="predicted"/>
<protein>
    <submittedName>
        <fullName evidence="2">Uncharacterized protein</fullName>
    </submittedName>
</protein>
<name>A0A4Y5SSC1_9RHOB</name>
<evidence type="ECO:0000256" key="1">
    <source>
        <dbReference type="SAM" id="MobiDB-lite"/>
    </source>
</evidence>
<dbReference type="AlphaFoldDB" id="A0A4Y5SSC1"/>
<evidence type="ECO:0000313" key="3">
    <source>
        <dbReference type="Proteomes" id="UP000296374"/>
    </source>
</evidence>
<feature type="compositionally biased region" description="Basic and acidic residues" evidence="1">
    <location>
        <begin position="20"/>
        <end position="33"/>
    </location>
</feature>
<accession>A0A4Y5SSC1</accession>
<keyword evidence="2" id="KW-0614">Plasmid</keyword>
<dbReference type="Proteomes" id="UP000296374">
    <property type="component" value="Plasmid unnamed7"/>
</dbReference>
<dbReference type="RefSeq" id="WP_139615526.1">
    <property type="nucleotide sequence ID" value="NZ_CP040758.1"/>
</dbReference>
<geneLocation type="plasmid" evidence="2 3">
    <name>unnamed7</name>
</geneLocation>